<gene>
    <name evidence="1" type="ORF">J2S17_002676</name>
</gene>
<sequence length="59" mass="6410">MNLPQAMNAIANGAPAVVSVIGRRYTADELQPKMIGGHAAVFKNVGMTKVEREGEWRVE</sequence>
<keyword evidence="2" id="KW-1185">Reference proteome</keyword>
<reference evidence="1 2" key="1">
    <citation type="submission" date="2023-07" db="EMBL/GenBank/DDBJ databases">
        <title>Genomic Encyclopedia of Type Strains, Phase IV (KMG-IV): sequencing the most valuable type-strain genomes for metagenomic binning, comparative biology and taxonomic classification.</title>
        <authorList>
            <person name="Goeker M."/>
        </authorList>
    </citation>
    <scope>NUCLEOTIDE SEQUENCE [LARGE SCALE GENOMIC DNA]</scope>
    <source>
        <strain evidence="1 2">DSM 23494</strain>
    </source>
</reference>
<proteinExistence type="predicted"/>
<accession>A0ABU0AHQ4</accession>
<evidence type="ECO:0000313" key="2">
    <source>
        <dbReference type="Proteomes" id="UP001238088"/>
    </source>
</evidence>
<dbReference type="EMBL" id="JAUSUB010000010">
    <property type="protein sequence ID" value="MDQ0270791.1"/>
    <property type="molecule type" value="Genomic_DNA"/>
</dbReference>
<organism evidence="1 2">
    <name type="scientific">Cytobacillus purgationiresistens</name>
    <dbReference type="NCBI Taxonomy" id="863449"/>
    <lineage>
        <taxon>Bacteria</taxon>
        <taxon>Bacillati</taxon>
        <taxon>Bacillota</taxon>
        <taxon>Bacilli</taxon>
        <taxon>Bacillales</taxon>
        <taxon>Bacillaceae</taxon>
        <taxon>Cytobacillus</taxon>
    </lineage>
</organism>
<name>A0ABU0AHQ4_9BACI</name>
<protein>
    <submittedName>
        <fullName evidence="1">Uncharacterized protein</fullName>
    </submittedName>
</protein>
<dbReference type="Proteomes" id="UP001238088">
    <property type="component" value="Unassembled WGS sequence"/>
</dbReference>
<dbReference type="RefSeq" id="WP_307475498.1">
    <property type="nucleotide sequence ID" value="NZ_JAUSUB010000010.1"/>
</dbReference>
<comment type="caution">
    <text evidence="1">The sequence shown here is derived from an EMBL/GenBank/DDBJ whole genome shotgun (WGS) entry which is preliminary data.</text>
</comment>
<evidence type="ECO:0000313" key="1">
    <source>
        <dbReference type="EMBL" id="MDQ0270791.1"/>
    </source>
</evidence>